<dbReference type="Pfam" id="PF01035">
    <property type="entry name" value="DNA_binding_1"/>
    <property type="match status" value="1"/>
</dbReference>
<keyword evidence="3" id="KW-0808">Transferase</keyword>
<feature type="domain" description="Methylated-DNA-[protein]-cysteine S-methyltransferase DNA binding" evidence="2">
    <location>
        <begin position="14"/>
        <end position="96"/>
    </location>
</feature>
<dbReference type="InterPro" id="IPR036388">
    <property type="entry name" value="WH-like_DNA-bd_sf"/>
</dbReference>
<evidence type="ECO:0000313" key="4">
    <source>
        <dbReference type="Proteomes" id="UP000093366"/>
    </source>
</evidence>
<evidence type="ECO:0000259" key="2">
    <source>
        <dbReference type="Pfam" id="PF01035"/>
    </source>
</evidence>
<organism evidence="3 4">
    <name type="scientific">Pseudoalteromonas luteoviolacea</name>
    <dbReference type="NCBI Taxonomy" id="43657"/>
    <lineage>
        <taxon>Bacteria</taxon>
        <taxon>Pseudomonadati</taxon>
        <taxon>Pseudomonadota</taxon>
        <taxon>Gammaproteobacteria</taxon>
        <taxon>Alteromonadales</taxon>
        <taxon>Pseudoalteromonadaceae</taxon>
        <taxon>Pseudoalteromonas</taxon>
    </lineage>
</organism>
<evidence type="ECO:0000256" key="1">
    <source>
        <dbReference type="ARBA" id="ARBA00022763"/>
    </source>
</evidence>
<keyword evidence="1" id="KW-0227">DNA damage</keyword>
<sequence>MASISWGSSTMEEEFKQRVYTLIGAIPRGNVATYGQIAKLSGAPRHARAVGYLLKNLPKDSSLPWYRVINGQGKISFPEGSEKFLEQQTRLASEGVKIAAGKVSLKKFQWQ</sequence>
<dbReference type="Proteomes" id="UP000093366">
    <property type="component" value="Unassembled WGS sequence"/>
</dbReference>
<gene>
    <name evidence="3" type="ORF">A7985_09465</name>
</gene>
<dbReference type="CDD" id="cd06445">
    <property type="entry name" value="ATase"/>
    <property type="match status" value="1"/>
</dbReference>
<dbReference type="AlphaFoldDB" id="A0A1C0TS01"/>
<dbReference type="Gene3D" id="1.10.10.10">
    <property type="entry name" value="Winged helix-like DNA-binding domain superfamily/Winged helix DNA-binding domain"/>
    <property type="match status" value="1"/>
</dbReference>
<name>A0A1C0TS01_9GAMM</name>
<dbReference type="SUPFAM" id="SSF46767">
    <property type="entry name" value="Methylated DNA-protein cysteine methyltransferase, C-terminal domain"/>
    <property type="match status" value="1"/>
</dbReference>
<proteinExistence type="predicted"/>
<dbReference type="GO" id="GO:0032259">
    <property type="term" value="P:methylation"/>
    <property type="evidence" value="ECO:0007669"/>
    <property type="project" value="UniProtKB-KW"/>
</dbReference>
<accession>A0A1C0TS01</accession>
<dbReference type="InterPro" id="IPR036217">
    <property type="entry name" value="MethylDNA_cys_MeTrfase_DNAb"/>
</dbReference>
<keyword evidence="3" id="KW-0489">Methyltransferase</keyword>
<dbReference type="GO" id="GO:0008168">
    <property type="term" value="F:methyltransferase activity"/>
    <property type="evidence" value="ECO:0007669"/>
    <property type="project" value="UniProtKB-KW"/>
</dbReference>
<dbReference type="EMBL" id="MAUJ01000002">
    <property type="protein sequence ID" value="OCQ22022.1"/>
    <property type="molecule type" value="Genomic_DNA"/>
</dbReference>
<dbReference type="PANTHER" id="PTHR42942">
    <property type="entry name" value="6-O-METHYLGUANINE DNA METHYLTRANSFERASE"/>
    <property type="match status" value="1"/>
</dbReference>
<dbReference type="InterPro" id="IPR014048">
    <property type="entry name" value="MethylDNA_cys_MeTrfase_DNA-bd"/>
</dbReference>
<dbReference type="InterPro" id="IPR052520">
    <property type="entry name" value="ATL_DNA_repair"/>
</dbReference>
<dbReference type="PANTHER" id="PTHR42942:SF1">
    <property type="entry name" value="ALKYLTRANSFERASE-LIKE PROTEIN 1"/>
    <property type="match status" value="1"/>
</dbReference>
<comment type="caution">
    <text evidence="3">The sequence shown here is derived from an EMBL/GenBank/DDBJ whole genome shotgun (WGS) entry which is preliminary data.</text>
</comment>
<dbReference type="GO" id="GO:0006281">
    <property type="term" value="P:DNA repair"/>
    <property type="evidence" value="ECO:0007669"/>
    <property type="project" value="InterPro"/>
</dbReference>
<reference evidence="4" key="1">
    <citation type="submission" date="2016-07" db="EMBL/GenBank/DDBJ databases">
        <authorList>
            <person name="Florea S."/>
            <person name="Webb J.S."/>
            <person name="Jaromczyk J."/>
            <person name="Schardl C.L."/>
        </authorList>
    </citation>
    <scope>NUCLEOTIDE SEQUENCE [LARGE SCALE GENOMIC DNA]</scope>
    <source>
        <strain evidence="4">IPB1</strain>
    </source>
</reference>
<evidence type="ECO:0000313" key="3">
    <source>
        <dbReference type="EMBL" id="OCQ22022.1"/>
    </source>
</evidence>
<protein>
    <submittedName>
        <fullName evidence="3">Cysteine methyltransferase</fullName>
    </submittedName>
</protein>